<feature type="region of interest" description="Disordered" evidence="1">
    <location>
        <begin position="1"/>
        <end position="28"/>
    </location>
</feature>
<dbReference type="EMBL" id="GGEC01007284">
    <property type="protein sequence ID" value="MBW87767.1"/>
    <property type="molecule type" value="Transcribed_RNA"/>
</dbReference>
<evidence type="ECO:0000313" key="2">
    <source>
        <dbReference type="EMBL" id="MBW87767.1"/>
    </source>
</evidence>
<name>A0A2P2J2Y9_RHIMU</name>
<sequence length="99" mass="11190">MWDSETESAGGRDYGNGVPTSSKQGVKTDGFELKDQSWYVATDVPSDLLVQIAGVNFHLHKVPFLILSCFNFTSFCKTPNQKFNIYQESYLNFMTHCLP</sequence>
<dbReference type="AlphaFoldDB" id="A0A2P2J2Y9"/>
<evidence type="ECO:0000256" key="1">
    <source>
        <dbReference type="SAM" id="MobiDB-lite"/>
    </source>
</evidence>
<proteinExistence type="predicted"/>
<reference evidence="2" key="1">
    <citation type="submission" date="2018-02" db="EMBL/GenBank/DDBJ databases">
        <title>Rhizophora mucronata_Transcriptome.</title>
        <authorList>
            <person name="Meera S.P."/>
            <person name="Sreeshan A."/>
            <person name="Augustine A."/>
        </authorList>
    </citation>
    <scope>NUCLEOTIDE SEQUENCE</scope>
    <source>
        <tissue evidence="2">Leaf</tissue>
    </source>
</reference>
<protein>
    <submittedName>
        <fullName evidence="2">Uncharacterized protein</fullName>
    </submittedName>
</protein>
<organism evidence="2">
    <name type="scientific">Rhizophora mucronata</name>
    <name type="common">Asiatic mangrove</name>
    <dbReference type="NCBI Taxonomy" id="61149"/>
    <lineage>
        <taxon>Eukaryota</taxon>
        <taxon>Viridiplantae</taxon>
        <taxon>Streptophyta</taxon>
        <taxon>Embryophyta</taxon>
        <taxon>Tracheophyta</taxon>
        <taxon>Spermatophyta</taxon>
        <taxon>Magnoliopsida</taxon>
        <taxon>eudicotyledons</taxon>
        <taxon>Gunneridae</taxon>
        <taxon>Pentapetalae</taxon>
        <taxon>rosids</taxon>
        <taxon>fabids</taxon>
        <taxon>Malpighiales</taxon>
        <taxon>Rhizophoraceae</taxon>
        <taxon>Rhizophora</taxon>
    </lineage>
</organism>
<accession>A0A2P2J2Y9</accession>